<name>A0A8H6U6A5_9PEZI</name>
<reference evidence="1" key="1">
    <citation type="journal article" date="2020" name="Phytopathology">
        <title>Genome Sequence Resources of Colletotrichum truncatum, C. plurivorum, C. musicola, and C. sojae: Four Species Pathogenic to Soybean (Glycine max).</title>
        <authorList>
            <person name="Rogerio F."/>
            <person name="Boufleur T.R."/>
            <person name="Ciampi-Guillardi M."/>
            <person name="Sukno S.A."/>
            <person name="Thon M.R."/>
            <person name="Massola Junior N.S."/>
            <person name="Baroncelli R."/>
        </authorList>
    </citation>
    <scope>NUCLEOTIDE SEQUENCE</scope>
    <source>
        <strain evidence="1">LFN0074</strain>
    </source>
</reference>
<sequence length="333" mass="35671">MSRLVPEALKIAVGEGVVVILEVDSSALAGNCLSNAPAAFLTAILFYVAPIATSAGTPSIESTLDSRPVDTTYSSAANVANAATSPDGCAFKTGFRLETGGRTTNFVPTVKHIIASQSSSQQLLFAETSDFPSKHLDYLGFIPRPTLETLAAWSRVGLCGGSVCIDWARLSNHWARDSPWDPGQPFEREGTCPLVWLERVRAISESQHDLSKTGTRRLGNRDGGCLLHKRRPAFDVSTSTCNNILVKIRRRVPACLPALVEPHSLNNSAVQGLLDAMLGRGMMIRRQHSGLPRSFVDMISTDGIYQSKPASPVPISEVGLTDHVLVSPGLGPV</sequence>
<dbReference type="Proteomes" id="UP000639643">
    <property type="component" value="Unassembled WGS sequence"/>
</dbReference>
<dbReference type="EMBL" id="WIGM01000087">
    <property type="protein sequence ID" value="KAF6841515.1"/>
    <property type="molecule type" value="Genomic_DNA"/>
</dbReference>
<organism evidence="1 2">
    <name type="scientific">Colletotrichum musicola</name>
    <dbReference type="NCBI Taxonomy" id="2175873"/>
    <lineage>
        <taxon>Eukaryota</taxon>
        <taxon>Fungi</taxon>
        <taxon>Dikarya</taxon>
        <taxon>Ascomycota</taxon>
        <taxon>Pezizomycotina</taxon>
        <taxon>Sordariomycetes</taxon>
        <taxon>Hypocreomycetidae</taxon>
        <taxon>Glomerellales</taxon>
        <taxon>Glomerellaceae</taxon>
        <taxon>Colletotrichum</taxon>
        <taxon>Colletotrichum orchidearum species complex</taxon>
    </lineage>
</organism>
<evidence type="ECO:0000313" key="2">
    <source>
        <dbReference type="Proteomes" id="UP000639643"/>
    </source>
</evidence>
<accession>A0A8H6U6A5</accession>
<keyword evidence="2" id="KW-1185">Reference proteome</keyword>
<comment type="caution">
    <text evidence="1">The sequence shown here is derived from an EMBL/GenBank/DDBJ whole genome shotgun (WGS) entry which is preliminary data.</text>
</comment>
<gene>
    <name evidence="1" type="ORF">CMUS01_03548</name>
</gene>
<dbReference type="AlphaFoldDB" id="A0A8H6U6A5"/>
<protein>
    <submittedName>
        <fullName evidence="1">Uncharacterized protein</fullName>
    </submittedName>
</protein>
<proteinExistence type="predicted"/>
<evidence type="ECO:0000313" key="1">
    <source>
        <dbReference type="EMBL" id="KAF6841515.1"/>
    </source>
</evidence>